<dbReference type="PROSITE" id="PS51257">
    <property type="entry name" value="PROKAR_LIPOPROTEIN"/>
    <property type="match status" value="1"/>
</dbReference>
<name>A0ABS6WF90_9BIFI</name>
<dbReference type="PANTHER" id="PTHR43649:SF32">
    <property type="entry name" value="SUGAR BINDING SECRETED PROTEIN"/>
    <property type="match status" value="1"/>
</dbReference>
<organism evidence="2 3">
    <name type="scientific">Bifidobacterium miconis</name>
    <dbReference type="NCBI Taxonomy" id="2834435"/>
    <lineage>
        <taxon>Bacteria</taxon>
        <taxon>Bacillati</taxon>
        <taxon>Actinomycetota</taxon>
        <taxon>Actinomycetes</taxon>
        <taxon>Bifidobacteriales</taxon>
        <taxon>Bifidobacteriaceae</taxon>
        <taxon>Bifidobacterium</taxon>
    </lineage>
</organism>
<feature type="chain" id="PRO_5045604941" evidence="1">
    <location>
        <begin position="23"/>
        <end position="525"/>
    </location>
</feature>
<evidence type="ECO:0000313" key="2">
    <source>
        <dbReference type="EMBL" id="MBW3092410.1"/>
    </source>
</evidence>
<sequence>MSANKRIITATAATIAALTALAGCGNGNAATDANGKPLVTIFSVQSATTADISKLGLTKPLEAACDCTIKWEVSRDASQKKNAMLAAGEIPDITLNLFSIDDTTRNQAVFDDLAQHLDQMPNLKSALKDKAMKHLATDDQGHIYALPADNGKDYATSTSHLMINKQWLDKLGLPVPRTWDEFVNVLEAFKTKDPNGNGKADEIPFTVGKLDTNGIGWYSPFLFLNSTGLTTQVATTSGAGGFYAKQGKVGNVLDTDNMKTVVGMLHELVEKGLMPKDALTQDSSAYNTQRAGEGSTAKVGATFGWWQSDFGDTLKSQYIGLAAPVAPGTSADDVTWDAGRDAARYFGGKLSVAADAPNKDAIYKIVDALYSEKMSVITKYGSIPEYVSDDGDHTYTVSPKRYADVSVDLSLGSGGVYAIRDDMTIKGDQKSDGLLGVDKAYTEDYKHIDWDKDVIPIWTRLTTDEANEATNYMTPIFTYAVPQLADWIVNGGVDQGWDEYVNKLHTAGLDKAVALWQQAYDRAIK</sequence>
<gene>
    <name evidence="2" type="ORF">KIH79_05520</name>
</gene>
<dbReference type="EMBL" id="JAHBBH010000011">
    <property type="protein sequence ID" value="MBW3092410.1"/>
    <property type="molecule type" value="Genomic_DNA"/>
</dbReference>
<proteinExistence type="predicted"/>
<comment type="caution">
    <text evidence="2">The sequence shown here is derived from an EMBL/GenBank/DDBJ whole genome shotgun (WGS) entry which is preliminary data.</text>
</comment>
<dbReference type="PANTHER" id="PTHR43649">
    <property type="entry name" value="ARABINOSE-BINDING PROTEIN-RELATED"/>
    <property type="match status" value="1"/>
</dbReference>
<evidence type="ECO:0000313" key="3">
    <source>
        <dbReference type="Proteomes" id="UP000700815"/>
    </source>
</evidence>
<keyword evidence="3" id="KW-1185">Reference proteome</keyword>
<keyword evidence="1" id="KW-0732">Signal</keyword>
<feature type="signal peptide" evidence="1">
    <location>
        <begin position="1"/>
        <end position="22"/>
    </location>
</feature>
<protein>
    <submittedName>
        <fullName evidence="2">Extracellular solute-binding protein</fullName>
    </submittedName>
</protein>
<accession>A0ABS6WF90</accession>
<dbReference type="RefSeq" id="WP_219058485.1">
    <property type="nucleotide sequence ID" value="NZ_JAHBBH010000011.1"/>
</dbReference>
<reference evidence="2 3" key="1">
    <citation type="submission" date="2021-05" db="EMBL/GenBank/DDBJ databases">
        <title>Phylogenetic classification of ten novel species belonging to the genus Bifidobacterium comprising B. colchicus sp. nov., B. abeli sp. nov., B. bicoloris sp. nov., B. guerezis sp. nov., B. rosaliae sp. nov., B. santillanensis sp. nov., B. argentati sp. nov., B. amazzoni sp. nov., B. pluviali sp. nov., and B. pinnaculum sp. nov.</title>
        <authorList>
            <person name="Lugli G.A."/>
            <person name="Ruiz Garcia L."/>
            <person name="Margolles A."/>
            <person name="Ventura M."/>
        </authorList>
    </citation>
    <scope>NUCLEOTIDE SEQUENCE [LARGE SCALE GENOMIC DNA]</scope>
    <source>
        <strain evidence="2 3">82T10</strain>
    </source>
</reference>
<dbReference type="Proteomes" id="UP000700815">
    <property type="component" value="Unassembled WGS sequence"/>
</dbReference>
<dbReference type="InterPro" id="IPR050490">
    <property type="entry name" value="Bact_solute-bd_prot1"/>
</dbReference>
<evidence type="ECO:0000256" key="1">
    <source>
        <dbReference type="SAM" id="SignalP"/>
    </source>
</evidence>